<sequence length="60" mass="6789">MENKDKVLRVFETSSEMLDAKGISELLGLDKKEVTKIIAKLKKEGSIISPKRCYYSLANK</sequence>
<name>A0A2A5SS96_LACLC</name>
<dbReference type="EMBL" id="JXKC01000007">
    <property type="protein sequence ID" value="PCS18014.1"/>
    <property type="molecule type" value="Genomic_DNA"/>
</dbReference>
<dbReference type="AlphaFoldDB" id="A0A2A5SS96"/>
<dbReference type="Proteomes" id="UP000218711">
    <property type="component" value="Unassembled WGS sequence"/>
</dbReference>
<reference evidence="1 2" key="1">
    <citation type="submission" date="2014-12" db="EMBL/GenBank/DDBJ databases">
        <title>Draft genome sequences of 10 type strains of Lactococcus.</title>
        <authorList>
            <person name="Sun Z."/>
            <person name="Zhong Z."/>
            <person name="Liu W."/>
            <person name="Zhang W."/>
            <person name="Zhang H."/>
        </authorList>
    </citation>
    <scope>NUCLEOTIDE SEQUENCE [LARGE SCALE GENOMIC DNA]</scope>
    <source>
        <strain evidence="1 2">DSM 21502</strain>
    </source>
</reference>
<proteinExistence type="predicted"/>
<evidence type="ECO:0008006" key="3">
    <source>
        <dbReference type="Google" id="ProtNLM"/>
    </source>
</evidence>
<dbReference type="InterPro" id="IPR036390">
    <property type="entry name" value="WH_DNA-bd_sf"/>
</dbReference>
<comment type="caution">
    <text evidence="1">The sequence shown here is derived from an EMBL/GenBank/DDBJ whole genome shotgun (WGS) entry which is preliminary data.</text>
</comment>
<dbReference type="InterPro" id="IPR036388">
    <property type="entry name" value="WH-like_DNA-bd_sf"/>
</dbReference>
<dbReference type="GeneID" id="61109436"/>
<accession>A0A2A5SS96</accession>
<evidence type="ECO:0000313" key="2">
    <source>
        <dbReference type="Proteomes" id="UP000218711"/>
    </source>
</evidence>
<organism evidence="1 2">
    <name type="scientific">Lactococcus cremoris subsp. tructae</name>
    <dbReference type="NCBI Taxonomy" id="542833"/>
    <lineage>
        <taxon>Bacteria</taxon>
        <taxon>Bacillati</taxon>
        <taxon>Bacillota</taxon>
        <taxon>Bacilli</taxon>
        <taxon>Lactobacillales</taxon>
        <taxon>Streptococcaceae</taxon>
        <taxon>Lactococcus</taxon>
    </lineage>
</organism>
<dbReference type="SUPFAM" id="SSF46785">
    <property type="entry name" value="Winged helix' DNA-binding domain"/>
    <property type="match status" value="1"/>
</dbReference>
<gene>
    <name evidence="1" type="ORF">RU92_GL002319</name>
</gene>
<evidence type="ECO:0000313" key="1">
    <source>
        <dbReference type="EMBL" id="PCS18014.1"/>
    </source>
</evidence>
<dbReference type="RefSeq" id="WP_021037224.1">
    <property type="nucleotide sequence ID" value="NZ_JXKC01000007.1"/>
</dbReference>
<dbReference type="Gene3D" id="1.10.10.10">
    <property type="entry name" value="Winged helix-like DNA-binding domain superfamily/Winged helix DNA-binding domain"/>
    <property type="match status" value="1"/>
</dbReference>
<protein>
    <recommendedName>
        <fullName evidence="3">MarR family transcriptional regulator</fullName>
    </recommendedName>
</protein>